<feature type="region of interest" description="Disordered" evidence="1">
    <location>
        <begin position="515"/>
        <end position="535"/>
    </location>
</feature>
<dbReference type="SUPFAM" id="SSF50630">
    <property type="entry name" value="Acid proteases"/>
    <property type="match status" value="1"/>
</dbReference>
<evidence type="ECO:0000256" key="1">
    <source>
        <dbReference type="SAM" id="MobiDB-lite"/>
    </source>
</evidence>
<dbReference type="InterPro" id="IPR036875">
    <property type="entry name" value="Znf_CCHC_sf"/>
</dbReference>
<organism evidence="2 3">
    <name type="scientific">Rhamnusium bicolor</name>
    <dbReference type="NCBI Taxonomy" id="1586634"/>
    <lineage>
        <taxon>Eukaryota</taxon>
        <taxon>Metazoa</taxon>
        <taxon>Ecdysozoa</taxon>
        <taxon>Arthropoda</taxon>
        <taxon>Hexapoda</taxon>
        <taxon>Insecta</taxon>
        <taxon>Pterygota</taxon>
        <taxon>Neoptera</taxon>
        <taxon>Endopterygota</taxon>
        <taxon>Coleoptera</taxon>
        <taxon>Polyphaga</taxon>
        <taxon>Cucujiformia</taxon>
        <taxon>Chrysomeloidea</taxon>
        <taxon>Cerambycidae</taxon>
        <taxon>Lepturinae</taxon>
        <taxon>Rhagiini</taxon>
        <taxon>Rhamnusium</taxon>
    </lineage>
</organism>
<evidence type="ECO:0000313" key="3">
    <source>
        <dbReference type="Proteomes" id="UP001162156"/>
    </source>
</evidence>
<evidence type="ECO:0000313" key="2">
    <source>
        <dbReference type="EMBL" id="KAJ8967492.1"/>
    </source>
</evidence>
<comment type="caution">
    <text evidence="2">The sequence shown here is derived from an EMBL/GenBank/DDBJ whole genome shotgun (WGS) entry which is preliminary data.</text>
</comment>
<proteinExistence type="predicted"/>
<feature type="compositionally biased region" description="Basic residues" evidence="1">
    <location>
        <begin position="525"/>
        <end position="535"/>
    </location>
</feature>
<dbReference type="SUPFAM" id="SSF57756">
    <property type="entry name" value="Retrovirus zinc finger-like domains"/>
    <property type="match status" value="1"/>
</dbReference>
<dbReference type="GO" id="GO:0008270">
    <property type="term" value="F:zinc ion binding"/>
    <property type="evidence" value="ECO:0007669"/>
    <property type="project" value="InterPro"/>
</dbReference>
<dbReference type="Proteomes" id="UP001162156">
    <property type="component" value="Unassembled WGS sequence"/>
</dbReference>
<accession>A0AAV8ZR62</accession>
<feature type="region of interest" description="Disordered" evidence="1">
    <location>
        <begin position="1"/>
        <end position="24"/>
    </location>
</feature>
<protein>
    <recommendedName>
        <fullName evidence="4">CCHC-type domain-containing protein</fullName>
    </recommendedName>
</protein>
<dbReference type="EMBL" id="JANEYF010000851">
    <property type="protein sequence ID" value="KAJ8967492.1"/>
    <property type="molecule type" value="Genomic_DNA"/>
</dbReference>
<feature type="region of interest" description="Disordered" evidence="1">
    <location>
        <begin position="334"/>
        <end position="355"/>
    </location>
</feature>
<sequence>MTGKSRFHAEIPSEGSKIVPRNNIPSRLDRQSLVPLLRDPFPCLGIRGCPQPLGRNRQIASDSRTGQPRRKPPLGLTAVRNHPRTDRLPPPLSMTGTSAGAVGGPDISAVRSRNMTASVDTAAARPDNRPHVKVQIFGRTFSALVDTGAVLSYLGDRIKEVCDQLHIAADDVTVPAAQLADGRLATITRAYRIDFLIGDDSFSECLLHLRNLSSDLVLGMDILSQYNFQINPSAGTVLLNDRPISEPLAAPSSPLGGISLTLSQPEEEQLASFLETELPSFQDVQGTTHLVHHQIRLVQPEPIKQRSRHDSTGFTPTFLNFGRELILPNTVYQDETETPEDTPAEEPPPVEDRTDRLEKLKETFPLVRVDLARAFTAQSAPETGVLPAAPSHPLLEGISVSYTETAGLEGTVPTKPVCRTDRQVEETYYLDQQHAEIQARRRTPQYISVQQRNLCWRCGYTDHSRWDCTRPPCLFCSKCGLVGVMSRHCGCSARTSVRYSSPPRPYHRRSVRTVADPSVPSPFRPYRRRSVPETHRRRTVSRGVPCYYRQSPSKTVTVSKGIQCELLLKPMEKDTSELPE</sequence>
<feature type="compositionally biased region" description="Acidic residues" evidence="1">
    <location>
        <begin position="334"/>
        <end position="344"/>
    </location>
</feature>
<keyword evidence="3" id="KW-1185">Reference proteome</keyword>
<dbReference type="GO" id="GO:0003676">
    <property type="term" value="F:nucleic acid binding"/>
    <property type="evidence" value="ECO:0007669"/>
    <property type="project" value="InterPro"/>
</dbReference>
<evidence type="ECO:0008006" key="4">
    <source>
        <dbReference type="Google" id="ProtNLM"/>
    </source>
</evidence>
<name>A0AAV8ZR62_9CUCU</name>
<feature type="region of interest" description="Disordered" evidence="1">
    <location>
        <begin position="48"/>
        <end position="107"/>
    </location>
</feature>
<gene>
    <name evidence="2" type="ORF">NQ314_002807</name>
</gene>
<reference evidence="2" key="1">
    <citation type="journal article" date="2023" name="Insect Mol. Biol.">
        <title>Genome sequencing provides insights into the evolution of gene families encoding plant cell wall-degrading enzymes in longhorned beetles.</title>
        <authorList>
            <person name="Shin N.R."/>
            <person name="Okamura Y."/>
            <person name="Kirsch R."/>
            <person name="Pauchet Y."/>
        </authorList>
    </citation>
    <scope>NUCLEOTIDE SEQUENCE</scope>
    <source>
        <strain evidence="2">RBIC_L_NR</strain>
    </source>
</reference>
<dbReference type="InterPro" id="IPR021109">
    <property type="entry name" value="Peptidase_aspartic_dom_sf"/>
</dbReference>
<dbReference type="AlphaFoldDB" id="A0AAV8ZR62"/>
<dbReference type="Gene3D" id="2.40.70.10">
    <property type="entry name" value="Acid Proteases"/>
    <property type="match status" value="1"/>
</dbReference>